<dbReference type="OrthoDB" id="5816297at2"/>
<dbReference type="PROSITE" id="PS51725">
    <property type="entry name" value="ABM"/>
    <property type="match status" value="1"/>
</dbReference>
<proteinExistence type="predicted"/>
<gene>
    <name evidence="2" type="ORF">C9I99_00470</name>
</gene>
<dbReference type="Pfam" id="PF03992">
    <property type="entry name" value="ABM"/>
    <property type="match status" value="1"/>
</dbReference>
<evidence type="ECO:0000313" key="3">
    <source>
        <dbReference type="Proteomes" id="UP000241222"/>
    </source>
</evidence>
<reference evidence="2 3" key="1">
    <citation type="submission" date="2018-03" db="EMBL/GenBank/DDBJ databases">
        <title>Whole genome sequencing of Histamine producing bacteria.</title>
        <authorList>
            <person name="Butler K."/>
        </authorList>
    </citation>
    <scope>NUCLEOTIDE SEQUENCE [LARGE SCALE GENOMIC DNA]</scope>
    <source>
        <strain evidence="2 3">JCM 13586</strain>
    </source>
</reference>
<protein>
    <submittedName>
        <fullName evidence="2">Antibiotic biosynthesis monooxygenase</fullName>
    </submittedName>
</protein>
<sequence>MFEQGLFITAELRVKDDVSVDEAKVAIAQFCQGMNSEHGCSLAVAMQDNNDPRRFIFWERYDDQAAFDAHFNAKHTQAFIALGYTQLEQAFETHLMETGAGQ</sequence>
<dbReference type="PANTHER" id="PTHR33336:SF15">
    <property type="entry name" value="ABM DOMAIN-CONTAINING PROTEIN"/>
    <property type="match status" value="1"/>
</dbReference>
<accession>A0A2T3J598</accession>
<dbReference type="InterPro" id="IPR011008">
    <property type="entry name" value="Dimeric_a/b-barrel"/>
</dbReference>
<dbReference type="AlphaFoldDB" id="A0A2T3J598"/>
<keyword evidence="3" id="KW-1185">Reference proteome</keyword>
<evidence type="ECO:0000259" key="1">
    <source>
        <dbReference type="PROSITE" id="PS51725"/>
    </source>
</evidence>
<evidence type="ECO:0000313" key="2">
    <source>
        <dbReference type="EMBL" id="PSU36450.1"/>
    </source>
</evidence>
<dbReference type="SUPFAM" id="SSF54909">
    <property type="entry name" value="Dimeric alpha+beta barrel"/>
    <property type="match status" value="1"/>
</dbReference>
<organism evidence="2 3">
    <name type="scientific">Photobacterium lutimaris</name>
    <dbReference type="NCBI Taxonomy" id="388278"/>
    <lineage>
        <taxon>Bacteria</taxon>
        <taxon>Pseudomonadati</taxon>
        <taxon>Pseudomonadota</taxon>
        <taxon>Gammaproteobacteria</taxon>
        <taxon>Vibrionales</taxon>
        <taxon>Vibrionaceae</taxon>
        <taxon>Photobacterium</taxon>
    </lineage>
</organism>
<dbReference type="InterPro" id="IPR050744">
    <property type="entry name" value="AI-2_Isomerase_LsrG"/>
</dbReference>
<name>A0A2T3J598_9GAMM</name>
<keyword evidence="2" id="KW-0503">Monooxygenase</keyword>
<dbReference type="EMBL" id="PYMH01000001">
    <property type="protein sequence ID" value="PSU36450.1"/>
    <property type="molecule type" value="Genomic_DNA"/>
</dbReference>
<comment type="caution">
    <text evidence="2">The sequence shown here is derived from an EMBL/GenBank/DDBJ whole genome shotgun (WGS) entry which is preliminary data.</text>
</comment>
<dbReference type="GO" id="GO:0004497">
    <property type="term" value="F:monooxygenase activity"/>
    <property type="evidence" value="ECO:0007669"/>
    <property type="project" value="UniProtKB-KW"/>
</dbReference>
<dbReference type="Proteomes" id="UP000241222">
    <property type="component" value="Unassembled WGS sequence"/>
</dbReference>
<feature type="domain" description="ABM" evidence="1">
    <location>
        <begin position="6"/>
        <end position="96"/>
    </location>
</feature>
<dbReference type="Gene3D" id="3.30.70.100">
    <property type="match status" value="1"/>
</dbReference>
<dbReference type="PANTHER" id="PTHR33336">
    <property type="entry name" value="QUINOL MONOOXYGENASE YGIN-RELATED"/>
    <property type="match status" value="1"/>
</dbReference>
<keyword evidence="2" id="KW-0560">Oxidoreductase</keyword>
<dbReference type="InterPro" id="IPR007138">
    <property type="entry name" value="ABM_dom"/>
</dbReference>